<dbReference type="GO" id="GO:0016740">
    <property type="term" value="F:transferase activity"/>
    <property type="evidence" value="ECO:0007669"/>
    <property type="project" value="UniProtKB-KW"/>
</dbReference>
<sequence>MLTIIIVTWNVRDLLRACLQQVAAGLAAAPFGYEVLVVDNGSHDGTPALLRTEFPQVDLIEAGANLGFAAGNNLALRRLLARPVAAQPRYVLLLNPDTAPQADALQQLVAALEEHPAWVAVGPQLVYGDGTHQPSRRRFPSPATLFWESTPLDRFWPRNPWAQRYRCVDRPADQVQLVDWLVGAALLVRMAALPQAGLLDERFFMYSEEMEWQARLQAAWSTHNTAIAYLPTAVVLHYEGRSSDQASAARQINFSRSKLQLARMWYGWRLERLLRSYLWASFALELASEWLKLCVGHRPQLRQQRIAEYRKVLRALAPGYTK</sequence>
<dbReference type="PANTHER" id="PTHR43179:SF7">
    <property type="entry name" value="RHAMNOSYLTRANSFERASE WBBL"/>
    <property type="match status" value="1"/>
</dbReference>
<dbReference type="Gene3D" id="3.90.550.10">
    <property type="entry name" value="Spore Coat Polysaccharide Biosynthesis Protein SpsA, Chain A"/>
    <property type="match status" value="1"/>
</dbReference>
<dbReference type="CDD" id="cd04186">
    <property type="entry name" value="GT_2_like_c"/>
    <property type="match status" value="1"/>
</dbReference>
<dbReference type="Pfam" id="PF00535">
    <property type="entry name" value="Glycos_transf_2"/>
    <property type="match status" value="1"/>
</dbReference>
<comment type="caution">
    <text evidence="2">The sequence shown here is derived from an EMBL/GenBank/DDBJ whole genome shotgun (WGS) entry which is preliminary data.</text>
</comment>
<dbReference type="AlphaFoldDB" id="A0A426TWY2"/>
<feature type="domain" description="Glycosyltransferase 2-like" evidence="1">
    <location>
        <begin position="3"/>
        <end position="146"/>
    </location>
</feature>
<dbReference type="PANTHER" id="PTHR43179">
    <property type="entry name" value="RHAMNOSYLTRANSFERASE WBBL"/>
    <property type="match status" value="1"/>
</dbReference>
<name>A0A426TWY2_9CHLR</name>
<keyword evidence="2" id="KW-0808">Transferase</keyword>
<gene>
    <name evidence="2" type="ORF">EI684_13830</name>
</gene>
<organism evidence="2 3">
    <name type="scientific">Candidatus Viridilinea halotolerans</name>
    <dbReference type="NCBI Taxonomy" id="2491704"/>
    <lineage>
        <taxon>Bacteria</taxon>
        <taxon>Bacillati</taxon>
        <taxon>Chloroflexota</taxon>
        <taxon>Chloroflexia</taxon>
        <taxon>Chloroflexales</taxon>
        <taxon>Chloroflexineae</taxon>
        <taxon>Oscillochloridaceae</taxon>
        <taxon>Candidatus Viridilinea</taxon>
    </lineage>
</organism>
<dbReference type="InterPro" id="IPR029044">
    <property type="entry name" value="Nucleotide-diphossugar_trans"/>
</dbReference>
<dbReference type="Proteomes" id="UP000280307">
    <property type="component" value="Unassembled WGS sequence"/>
</dbReference>
<dbReference type="SUPFAM" id="SSF53448">
    <property type="entry name" value="Nucleotide-diphospho-sugar transferases"/>
    <property type="match status" value="1"/>
</dbReference>
<dbReference type="InterPro" id="IPR001173">
    <property type="entry name" value="Glyco_trans_2-like"/>
</dbReference>
<evidence type="ECO:0000313" key="2">
    <source>
        <dbReference type="EMBL" id="RRR70102.1"/>
    </source>
</evidence>
<accession>A0A426TWY2</accession>
<evidence type="ECO:0000259" key="1">
    <source>
        <dbReference type="Pfam" id="PF00535"/>
    </source>
</evidence>
<evidence type="ECO:0000313" key="3">
    <source>
        <dbReference type="Proteomes" id="UP000280307"/>
    </source>
</evidence>
<reference evidence="2 3" key="1">
    <citation type="submission" date="2018-12" db="EMBL/GenBank/DDBJ databases">
        <title>Genome Sequence of Candidatus Viridilinea halotolerans isolated from saline sulfide-rich spring.</title>
        <authorList>
            <person name="Grouzdev D.S."/>
            <person name="Burganskaya E.I."/>
            <person name="Krutkina M.S."/>
            <person name="Sukhacheva M.V."/>
            <person name="Gorlenko V.M."/>
        </authorList>
    </citation>
    <scope>NUCLEOTIDE SEQUENCE [LARGE SCALE GENOMIC DNA]</scope>
    <source>
        <strain evidence="2">Chok-6</strain>
    </source>
</reference>
<proteinExistence type="predicted"/>
<protein>
    <submittedName>
        <fullName evidence="2">Glycosyltransferase family 2 protein</fullName>
    </submittedName>
</protein>
<dbReference type="EMBL" id="RSAS01000555">
    <property type="protein sequence ID" value="RRR70102.1"/>
    <property type="molecule type" value="Genomic_DNA"/>
</dbReference>